<protein>
    <recommendedName>
        <fullName evidence="1">Acid phosphatase</fullName>
        <ecNumber evidence="1">3.1.3.2</ecNumber>
    </recommendedName>
</protein>
<feature type="chain" id="PRO_5046825785" description="Acid phosphatase" evidence="3">
    <location>
        <begin position="24"/>
        <end position="274"/>
    </location>
</feature>
<evidence type="ECO:0000256" key="1">
    <source>
        <dbReference type="PIRNR" id="PIRNR000897"/>
    </source>
</evidence>
<evidence type="ECO:0000313" key="5">
    <source>
        <dbReference type="EMBL" id="MDU0342881.1"/>
    </source>
</evidence>
<dbReference type="PRINTS" id="PR00483">
    <property type="entry name" value="BACPHPHTASE"/>
</dbReference>
<evidence type="ECO:0000259" key="4">
    <source>
        <dbReference type="SMART" id="SM00014"/>
    </source>
</evidence>
<feature type="region of interest" description="Disordered" evidence="2">
    <location>
        <begin position="53"/>
        <end position="76"/>
    </location>
</feature>
<dbReference type="Pfam" id="PF01569">
    <property type="entry name" value="PAP2"/>
    <property type="match status" value="1"/>
</dbReference>
<dbReference type="InterPro" id="IPR036938">
    <property type="entry name" value="PAP2/HPO_sf"/>
</dbReference>
<dbReference type="Gene3D" id="1.20.144.10">
    <property type="entry name" value="Phosphatidic acid phosphatase type 2/haloperoxidase"/>
    <property type="match status" value="1"/>
</dbReference>
<accession>A0ABU3SDX6</accession>
<dbReference type="EMBL" id="JAWDID010000051">
    <property type="protein sequence ID" value="MDU0342881.1"/>
    <property type="molecule type" value="Genomic_DNA"/>
</dbReference>
<keyword evidence="3" id="KW-0732">Signal</keyword>
<dbReference type="InterPro" id="IPR000326">
    <property type="entry name" value="PAP2/HPO"/>
</dbReference>
<evidence type="ECO:0000313" key="6">
    <source>
        <dbReference type="Proteomes" id="UP001254257"/>
    </source>
</evidence>
<feature type="signal peptide" evidence="3">
    <location>
        <begin position="1"/>
        <end position="23"/>
    </location>
</feature>
<dbReference type="SMART" id="SM00014">
    <property type="entry name" value="acidPPc"/>
    <property type="match status" value="1"/>
</dbReference>
<comment type="catalytic activity">
    <reaction evidence="1">
        <text>a phosphate monoester + H2O = an alcohol + phosphate</text>
        <dbReference type="Rhea" id="RHEA:15017"/>
        <dbReference type="ChEBI" id="CHEBI:15377"/>
        <dbReference type="ChEBI" id="CHEBI:30879"/>
        <dbReference type="ChEBI" id="CHEBI:43474"/>
        <dbReference type="ChEBI" id="CHEBI:67140"/>
        <dbReference type="EC" id="3.1.3.2"/>
    </reaction>
</comment>
<gene>
    <name evidence="5" type="ORF">RKE40_23540</name>
</gene>
<dbReference type="Proteomes" id="UP001254257">
    <property type="component" value="Unassembled WGS sequence"/>
</dbReference>
<reference evidence="5 6" key="1">
    <citation type="submission" date="2023-09" db="EMBL/GenBank/DDBJ databases">
        <title>Whole genome shotgun sequencing (WGS) of Bosea sp. ZW T0_25, isolated from stored onions (Allium cepa).</title>
        <authorList>
            <person name="Stoll D.A."/>
            <person name="Huch M."/>
        </authorList>
    </citation>
    <scope>NUCLEOTIDE SEQUENCE [LARGE SCALE GENOMIC DNA]</scope>
    <source>
        <strain evidence="5 6">ZW T0_25</strain>
    </source>
</reference>
<dbReference type="EC" id="3.1.3.2" evidence="1"/>
<evidence type="ECO:0000256" key="3">
    <source>
        <dbReference type="SAM" id="SignalP"/>
    </source>
</evidence>
<dbReference type="PIRSF" id="PIRSF000897">
    <property type="entry name" value="Acid_Ptase_ClsA"/>
    <property type="match status" value="1"/>
</dbReference>
<comment type="caution">
    <text evidence="5">The sequence shown here is derived from an EMBL/GenBank/DDBJ whole genome shotgun (WGS) entry which is preliminary data.</text>
</comment>
<dbReference type="InterPro" id="IPR001011">
    <property type="entry name" value="Acid_Pase_classA_bac"/>
</dbReference>
<keyword evidence="6" id="KW-1185">Reference proteome</keyword>
<keyword evidence="1" id="KW-0378">Hydrolase</keyword>
<sequence>MNRMMRFATASCLALLTSGAALAQTTPNVPSLQAPDLGLDLLPGYLKTSDLPDSLQLLPPPPAEETASLARDEEARRATVPLRGTARWDLAKRDADLNFPQPAANFSCAMGISISAENTPHLYTLMRRMFLDVGLSTYGMKNKFHRTRPFVAHSEATCTPADEDILRTDGSYPSGHSAVGWGWALALAEINPERSNELLARGLAFGRSRVICNAHWQSDIEAGRTMAAATFARLHADSGFVADMKAAREEILKERQANKPASGCDAETAALAAQ</sequence>
<proteinExistence type="inferred from homology"/>
<feature type="domain" description="Phosphatidic acid phosphatase type 2/haloperoxidase" evidence="4">
    <location>
        <begin position="121"/>
        <end position="235"/>
    </location>
</feature>
<dbReference type="CDD" id="cd03397">
    <property type="entry name" value="PAP2_acid_phosphatase"/>
    <property type="match status" value="1"/>
</dbReference>
<dbReference type="RefSeq" id="WP_316020634.1">
    <property type="nucleotide sequence ID" value="NZ_JAWDID010000051.1"/>
</dbReference>
<feature type="region of interest" description="Disordered" evidence="2">
    <location>
        <begin position="255"/>
        <end position="274"/>
    </location>
</feature>
<comment type="similarity">
    <text evidence="1">Belongs to the class A bacterial acid phosphatase family.</text>
</comment>
<dbReference type="SUPFAM" id="SSF48317">
    <property type="entry name" value="Acid phosphatase/Vanadium-dependent haloperoxidase"/>
    <property type="match status" value="1"/>
</dbReference>
<evidence type="ECO:0000256" key="2">
    <source>
        <dbReference type="SAM" id="MobiDB-lite"/>
    </source>
</evidence>
<organism evidence="5 6">
    <name type="scientific">Bosea rubneri</name>
    <dbReference type="NCBI Taxonomy" id="3075434"/>
    <lineage>
        <taxon>Bacteria</taxon>
        <taxon>Pseudomonadati</taxon>
        <taxon>Pseudomonadota</taxon>
        <taxon>Alphaproteobacteria</taxon>
        <taxon>Hyphomicrobiales</taxon>
        <taxon>Boseaceae</taxon>
        <taxon>Bosea</taxon>
    </lineage>
</organism>
<name>A0ABU3SDX6_9HYPH</name>